<evidence type="ECO:0000256" key="2">
    <source>
        <dbReference type="ARBA" id="ARBA00022664"/>
    </source>
</evidence>
<dbReference type="OrthoDB" id="10265668at2759"/>
<keyword evidence="2" id="KW-0507">mRNA processing</keyword>
<dbReference type="PANTHER" id="PTHR17204:SF5">
    <property type="entry name" value="PRE-MRNA-PROCESSING FACTOR 39"/>
    <property type="match status" value="1"/>
</dbReference>
<dbReference type="SMART" id="SM00386">
    <property type="entry name" value="HAT"/>
    <property type="match status" value="7"/>
</dbReference>
<name>A0A5J5ET90_9PEZI</name>
<dbReference type="InterPro" id="IPR059164">
    <property type="entry name" value="HAT_PRP39_C"/>
</dbReference>
<evidence type="ECO:0008006" key="9">
    <source>
        <dbReference type="Google" id="ProtNLM"/>
    </source>
</evidence>
<dbReference type="GO" id="GO:0000395">
    <property type="term" value="P:mRNA 5'-splice site recognition"/>
    <property type="evidence" value="ECO:0007669"/>
    <property type="project" value="TreeGrafter"/>
</dbReference>
<dbReference type="SUPFAM" id="SSF48452">
    <property type="entry name" value="TPR-like"/>
    <property type="match status" value="1"/>
</dbReference>
<keyword evidence="3" id="KW-0677">Repeat</keyword>
<dbReference type="InterPro" id="IPR003107">
    <property type="entry name" value="HAT"/>
</dbReference>
<evidence type="ECO:0000256" key="1">
    <source>
        <dbReference type="ARBA" id="ARBA00004123"/>
    </source>
</evidence>
<dbReference type="Gene3D" id="1.25.40.10">
    <property type="entry name" value="Tetratricopeptide repeat domain"/>
    <property type="match status" value="2"/>
</dbReference>
<dbReference type="FunFam" id="1.25.40.10:FF:000451">
    <property type="entry name" value="mRNA splicing protein (Prp39), putative"/>
    <property type="match status" value="1"/>
</dbReference>
<comment type="caution">
    <text evidence="7">The sequence shown here is derived from an EMBL/GenBank/DDBJ whole genome shotgun (WGS) entry which is preliminary data.</text>
</comment>
<evidence type="ECO:0000256" key="5">
    <source>
        <dbReference type="ARBA" id="ARBA00023242"/>
    </source>
</evidence>
<comment type="similarity">
    <text evidence="6">Belongs to the PRP39 family.</text>
</comment>
<dbReference type="EMBL" id="VXIS01000140">
    <property type="protein sequence ID" value="KAA8901868.1"/>
    <property type="molecule type" value="Genomic_DNA"/>
</dbReference>
<dbReference type="FunCoup" id="A0A5J5ET90">
    <property type="interactions" value="162"/>
</dbReference>
<keyword evidence="4" id="KW-0508">mRNA splicing</keyword>
<keyword evidence="5" id="KW-0539">Nucleus</keyword>
<dbReference type="PANTHER" id="PTHR17204">
    <property type="entry name" value="PRE-MRNA PROCESSING PROTEIN PRP39-RELATED"/>
    <property type="match status" value="1"/>
</dbReference>
<dbReference type="InParanoid" id="A0A5J5ET90"/>
<dbReference type="FunFam" id="1.25.40.10:FF:000064">
    <property type="entry name" value="Putative pre-mrna-processing factor 39"/>
    <property type="match status" value="1"/>
</dbReference>
<dbReference type="Proteomes" id="UP000326924">
    <property type="component" value="Unassembled WGS sequence"/>
</dbReference>
<dbReference type="Pfam" id="PF23240">
    <property type="entry name" value="HAT_PRP39_N"/>
    <property type="match status" value="1"/>
</dbReference>
<keyword evidence="8" id="KW-1185">Reference proteome</keyword>
<dbReference type="GO" id="GO:0000243">
    <property type="term" value="C:commitment complex"/>
    <property type="evidence" value="ECO:0007669"/>
    <property type="project" value="TreeGrafter"/>
</dbReference>
<dbReference type="AlphaFoldDB" id="A0A5J5ET90"/>
<dbReference type="GO" id="GO:0071004">
    <property type="term" value="C:U2-type prespliceosome"/>
    <property type="evidence" value="ECO:0007669"/>
    <property type="project" value="TreeGrafter"/>
</dbReference>
<evidence type="ECO:0000313" key="8">
    <source>
        <dbReference type="Proteomes" id="UP000326924"/>
    </source>
</evidence>
<gene>
    <name evidence="7" type="ORF">FN846DRAFT_780897</name>
</gene>
<sequence length="543" mass="64395">MSDFAIPPDEMKPEFVEFEKENRVVLEDPDNFDAWEKLVRIAESLEGGLNRNSSPQAIALTRNVFDRFLAKFPLLFGYWKKYADMEFSIAGTEAAEMVYERGVASIGISVDLWTNYCAFKVETCHDPDVIRELFERGANAVGLDFLSHPFWDKYIEFEERLECEDKIFAILERVVHIPMHQYARYFDRFRTLAQTRPLSELLPEDTLQQFRQEVLADPPPAVQAGQQQIKMERGELEIEREIRARIDNFHLEIFSRTQTETTKRWTYESEIKRPYFHVTELDEPQLVNWRKYLDFEEVESGFERVSFLYERCLVTCAFYDEFWYRYARWMYAQEGKEEEVRNIYQRASMVFVPISRPGIRIQYATFEESQGRPDMARSVYESILECIPGNIETIVAWANFERRQGGLDAAIAVYRSQIENDKCDIYTKGALTAEWARLLWRIKGSVEEARQVYQENAHWYLDSRFFWINYLQFEMDQPTSAETENANYARIRQVIDDIRKKSHLPPLTIKDLCHHYMVYLMERGTKEAAKEFLYMDKEVNGYI</sequence>
<evidence type="ECO:0000313" key="7">
    <source>
        <dbReference type="EMBL" id="KAA8901868.1"/>
    </source>
</evidence>
<dbReference type="Pfam" id="PF23241">
    <property type="entry name" value="HAT_PRP39_C"/>
    <property type="match status" value="1"/>
</dbReference>
<protein>
    <recommendedName>
        <fullName evidence="9">Pre-mRNA-processing factor 39</fullName>
    </recommendedName>
</protein>
<organism evidence="7 8">
    <name type="scientific">Sphaerosporella brunnea</name>
    <dbReference type="NCBI Taxonomy" id="1250544"/>
    <lineage>
        <taxon>Eukaryota</taxon>
        <taxon>Fungi</taxon>
        <taxon>Dikarya</taxon>
        <taxon>Ascomycota</taxon>
        <taxon>Pezizomycotina</taxon>
        <taxon>Pezizomycetes</taxon>
        <taxon>Pezizales</taxon>
        <taxon>Pyronemataceae</taxon>
        <taxon>Sphaerosporella</taxon>
    </lineage>
</organism>
<evidence type="ECO:0000256" key="6">
    <source>
        <dbReference type="ARBA" id="ARBA00038019"/>
    </source>
</evidence>
<reference evidence="7 8" key="1">
    <citation type="submission" date="2019-09" db="EMBL/GenBank/DDBJ databases">
        <title>Draft genome of the ectomycorrhizal ascomycete Sphaerosporella brunnea.</title>
        <authorList>
            <consortium name="DOE Joint Genome Institute"/>
            <person name="Benucci G.M."/>
            <person name="Marozzi G."/>
            <person name="Antonielli L."/>
            <person name="Sanchez S."/>
            <person name="Marco P."/>
            <person name="Wang X."/>
            <person name="Falini L.B."/>
            <person name="Barry K."/>
            <person name="Haridas S."/>
            <person name="Lipzen A."/>
            <person name="Labutti K."/>
            <person name="Grigoriev I.V."/>
            <person name="Murat C."/>
            <person name="Martin F."/>
            <person name="Albertini E."/>
            <person name="Donnini D."/>
            <person name="Bonito G."/>
        </authorList>
    </citation>
    <scope>NUCLEOTIDE SEQUENCE [LARGE SCALE GENOMIC DNA]</scope>
    <source>
        <strain evidence="7 8">Sb_GMNB300</strain>
    </source>
</reference>
<proteinExistence type="inferred from homology"/>
<dbReference type="InterPro" id="IPR011990">
    <property type="entry name" value="TPR-like_helical_dom_sf"/>
</dbReference>
<evidence type="ECO:0000256" key="3">
    <source>
        <dbReference type="ARBA" id="ARBA00022737"/>
    </source>
</evidence>
<dbReference type="GO" id="GO:0030627">
    <property type="term" value="F:pre-mRNA 5'-splice site binding"/>
    <property type="evidence" value="ECO:0007669"/>
    <property type="project" value="TreeGrafter"/>
</dbReference>
<comment type="subcellular location">
    <subcellularLocation>
        <location evidence="1">Nucleus</location>
    </subcellularLocation>
</comment>
<accession>A0A5J5ET90</accession>
<evidence type="ECO:0000256" key="4">
    <source>
        <dbReference type="ARBA" id="ARBA00023187"/>
    </source>
</evidence>
<dbReference type="GO" id="GO:0005685">
    <property type="term" value="C:U1 snRNP"/>
    <property type="evidence" value="ECO:0007669"/>
    <property type="project" value="TreeGrafter"/>
</dbReference>